<dbReference type="InterPro" id="IPR013078">
    <property type="entry name" value="His_Pase_superF_clade-1"/>
</dbReference>
<protein>
    <submittedName>
        <fullName evidence="2">Trypsin-like peptidase domain-containing protein</fullName>
    </submittedName>
</protein>
<dbReference type="InterPro" id="IPR029033">
    <property type="entry name" value="His_PPase_superfam"/>
</dbReference>
<feature type="signal peptide" evidence="1">
    <location>
        <begin position="1"/>
        <end position="19"/>
    </location>
</feature>
<organism evidence="2 3">
    <name type="scientific">Streptomyces litchfieldiae</name>
    <dbReference type="NCBI Taxonomy" id="3075543"/>
    <lineage>
        <taxon>Bacteria</taxon>
        <taxon>Bacillati</taxon>
        <taxon>Actinomycetota</taxon>
        <taxon>Actinomycetes</taxon>
        <taxon>Kitasatosporales</taxon>
        <taxon>Streptomycetaceae</taxon>
        <taxon>Streptomyces</taxon>
    </lineage>
</organism>
<gene>
    <name evidence="2" type="ORF">RM590_31830</name>
</gene>
<dbReference type="Pfam" id="PF00300">
    <property type="entry name" value="His_Phos_1"/>
    <property type="match status" value="1"/>
</dbReference>
<dbReference type="PANTHER" id="PTHR43019:SF23">
    <property type="entry name" value="PROTEASE DO-LIKE 5, CHLOROPLASTIC"/>
    <property type="match status" value="1"/>
</dbReference>
<dbReference type="PRINTS" id="PR00834">
    <property type="entry name" value="PROTEASES2C"/>
</dbReference>
<proteinExistence type="predicted"/>
<dbReference type="PANTHER" id="PTHR43019">
    <property type="entry name" value="SERINE ENDOPROTEASE DEGS"/>
    <property type="match status" value="1"/>
</dbReference>
<sequence>MARRLAAPLAGAALLAVVACTGGDTSTAEGEPPSPRGGGLLARLREGGLTIVIRHAETDRSQPDDPTVDLDDCATQRNLSEAGRADARSIGTAIDALDIPVGEVWASPYCRSRDTAELAFGRFEVVNGLERLYPERDEQADQRLSQLLRQRAPRDGQPNLIVASHGVYPSALAPPAAIGEGEAALYARAGNGFELVDRLEPDEWAGLDAGAGADALSGGAARVPDSVVAVNGPRGTGSAFRVAVPGVLVTSARLVGNAPEVAVIRPDGGRITARVLGLRHDVDIAALVIDDDSGLPPLHSASGLAEARGGDRAFAIGGSGAVTEGALRALDEAVTLDGGGELAAIRLDADAPPASLGGPLVDEDGHVLGVLTGAAGGRGGVAIPVDVARSAALGIVRDSS</sequence>
<keyword evidence="1" id="KW-0732">Signal</keyword>
<accession>A0ABU2MZT5</accession>
<reference evidence="3" key="1">
    <citation type="submission" date="2023-07" db="EMBL/GenBank/DDBJ databases">
        <title>30 novel species of actinomycetes from the DSMZ collection.</title>
        <authorList>
            <person name="Nouioui I."/>
        </authorList>
    </citation>
    <scope>NUCLEOTIDE SEQUENCE [LARGE SCALE GENOMIC DNA]</scope>
    <source>
        <strain evidence="3">DSM 44938</strain>
    </source>
</reference>
<dbReference type="Proteomes" id="UP001183246">
    <property type="component" value="Unassembled WGS sequence"/>
</dbReference>
<dbReference type="PROSITE" id="PS51257">
    <property type="entry name" value="PROKAR_LIPOPROTEIN"/>
    <property type="match status" value="1"/>
</dbReference>
<dbReference type="EMBL" id="JAVREL010000028">
    <property type="protein sequence ID" value="MDT0347134.1"/>
    <property type="molecule type" value="Genomic_DNA"/>
</dbReference>
<dbReference type="SUPFAM" id="SSF50494">
    <property type="entry name" value="Trypsin-like serine proteases"/>
    <property type="match status" value="1"/>
</dbReference>
<dbReference type="Pfam" id="PF13365">
    <property type="entry name" value="Trypsin_2"/>
    <property type="match status" value="1"/>
</dbReference>
<dbReference type="CDD" id="cd07067">
    <property type="entry name" value="HP_PGM_like"/>
    <property type="match status" value="1"/>
</dbReference>
<dbReference type="Gene3D" id="3.40.50.1240">
    <property type="entry name" value="Phosphoglycerate mutase-like"/>
    <property type="match status" value="1"/>
</dbReference>
<evidence type="ECO:0000256" key="1">
    <source>
        <dbReference type="SAM" id="SignalP"/>
    </source>
</evidence>
<evidence type="ECO:0000313" key="3">
    <source>
        <dbReference type="Proteomes" id="UP001183246"/>
    </source>
</evidence>
<keyword evidence="3" id="KW-1185">Reference proteome</keyword>
<dbReference type="Gene3D" id="2.40.10.10">
    <property type="entry name" value="Trypsin-like serine proteases"/>
    <property type="match status" value="2"/>
</dbReference>
<dbReference type="InterPro" id="IPR009003">
    <property type="entry name" value="Peptidase_S1_PA"/>
</dbReference>
<dbReference type="SUPFAM" id="SSF53254">
    <property type="entry name" value="Phosphoglycerate mutase-like"/>
    <property type="match status" value="1"/>
</dbReference>
<dbReference type="InterPro" id="IPR001940">
    <property type="entry name" value="Peptidase_S1C"/>
</dbReference>
<comment type="caution">
    <text evidence="2">The sequence shown here is derived from an EMBL/GenBank/DDBJ whole genome shotgun (WGS) entry which is preliminary data.</text>
</comment>
<dbReference type="RefSeq" id="WP_311708259.1">
    <property type="nucleotide sequence ID" value="NZ_JAVREL010000028.1"/>
</dbReference>
<name>A0ABU2MZT5_9ACTN</name>
<dbReference type="InterPro" id="IPR043504">
    <property type="entry name" value="Peptidase_S1_PA_chymotrypsin"/>
</dbReference>
<feature type="chain" id="PRO_5047297555" evidence="1">
    <location>
        <begin position="20"/>
        <end position="400"/>
    </location>
</feature>
<evidence type="ECO:0000313" key="2">
    <source>
        <dbReference type="EMBL" id="MDT0347134.1"/>
    </source>
</evidence>